<name>A0A4P6X2K3_HYDPS</name>
<reference evidence="2 3" key="1">
    <citation type="submission" date="2019-03" db="EMBL/GenBank/DDBJ databases">
        <authorList>
            <person name="Sebastian G."/>
            <person name="Baumann P."/>
            <person name="Ruckert C."/>
            <person name="Kalinowski J."/>
            <person name="Nebel B."/>
            <person name="Takors R."/>
            <person name="Blombach B."/>
        </authorList>
    </citation>
    <scope>NUCLEOTIDE SEQUENCE [LARGE SCALE GENOMIC DNA]</scope>
    <source>
        <strain evidence="2 3">DSM 1084</strain>
    </source>
</reference>
<proteinExistence type="predicted"/>
<accession>A0A4P6X2K3</accession>
<evidence type="ECO:0000313" key="2">
    <source>
        <dbReference type="EMBL" id="QBM27961.1"/>
    </source>
</evidence>
<dbReference type="KEGG" id="hpse:HPF_09710"/>
<keyword evidence="3" id="KW-1185">Reference proteome</keyword>
<dbReference type="AlphaFoldDB" id="A0A4P6X2K3"/>
<organism evidence="2 3">
    <name type="scientific">Hydrogenophaga pseudoflava</name>
    <name type="common">Pseudomonas carboxydoflava</name>
    <dbReference type="NCBI Taxonomy" id="47421"/>
    <lineage>
        <taxon>Bacteria</taxon>
        <taxon>Pseudomonadati</taxon>
        <taxon>Pseudomonadota</taxon>
        <taxon>Betaproteobacteria</taxon>
        <taxon>Burkholderiales</taxon>
        <taxon>Comamonadaceae</taxon>
        <taxon>Hydrogenophaga</taxon>
    </lineage>
</organism>
<feature type="region of interest" description="Disordered" evidence="1">
    <location>
        <begin position="124"/>
        <end position="168"/>
    </location>
</feature>
<dbReference type="EMBL" id="CP037867">
    <property type="protein sequence ID" value="QBM27961.1"/>
    <property type="molecule type" value="Genomic_DNA"/>
</dbReference>
<feature type="compositionally biased region" description="Low complexity" evidence="1">
    <location>
        <begin position="147"/>
        <end position="161"/>
    </location>
</feature>
<evidence type="ECO:0000256" key="1">
    <source>
        <dbReference type="SAM" id="MobiDB-lite"/>
    </source>
</evidence>
<dbReference type="RefSeq" id="WP_133156482.1">
    <property type="nucleotide sequence ID" value="NZ_CP037867.1"/>
</dbReference>
<evidence type="ECO:0000313" key="3">
    <source>
        <dbReference type="Proteomes" id="UP000293912"/>
    </source>
</evidence>
<gene>
    <name evidence="2" type="ORF">HPF_09710</name>
</gene>
<sequence>MDTLITMHSVKAEFVTDKHGPIVFITDTDSCADDGAMVGMHPMQLRYIAERFAGLEPQPKPQHVGDRSAALEHRLRVLFERIDELHIALLNSRASEYTDMSRELASAGALYEIARAFTADLPEDQAQESADRAQAAEAPTTKAKTSAGPEKAASAPAAAPAGQLGLDV</sequence>
<dbReference type="Proteomes" id="UP000293912">
    <property type="component" value="Chromosome"/>
</dbReference>
<protein>
    <submittedName>
        <fullName evidence="2">Uncharacterized protein</fullName>
    </submittedName>
</protein>